<dbReference type="PANTHER" id="PTHR24321:SF8">
    <property type="entry name" value="ESTRADIOL 17-BETA-DEHYDROGENASE 8-RELATED"/>
    <property type="match status" value="1"/>
</dbReference>
<comment type="caution">
    <text evidence="3">The sequence shown here is derived from an EMBL/GenBank/DDBJ whole genome shotgun (WGS) entry which is preliminary data.</text>
</comment>
<dbReference type="EMBL" id="JAJATZ010000005">
    <property type="protein sequence ID" value="MCB5200033.1"/>
    <property type="molecule type" value="Genomic_DNA"/>
</dbReference>
<dbReference type="Gene3D" id="3.40.50.720">
    <property type="entry name" value="NAD(P)-binding Rossmann-like Domain"/>
    <property type="match status" value="1"/>
</dbReference>
<proteinExistence type="inferred from homology"/>
<sequence>MDLGIKGKIALVTGGTGGIGVETIKLLKDAGAVITLSDLDADQVAQTAEELGVTGIAGDLSSVEGVAAFVEKAGTAFDIVVHAAGVTGGKGDPLTMSEEEWSDALNIDFLSGVRLARHLCPPMIDRGWGRVVFITSENVAQPYPDETVYNASKSALLSFAKSVAMQHSGKGLMVNCVAPAFIETPMTDGMMEKRSEEKGVSFDEAVHSFLREERPYLVLERRGKPQEVAPVIAFLCSELASFVTGSNYRVDGGAVGSINV</sequence>
<keyword evidence="2" id="KW-0560">Oxidoreductase</keyword>
<dbReference type="Proteomes" id="UP001138961">
    <property type="component" value="Unassembled WGS sequence"/>
</dbReference>
<dbReference type="PROSITE" id="PS00061">
    <property type="entry name" value="ADH_SHORT"/>
    <property type="match status" value="1"/>
</dbReference>
<dbReference type="InterPro" id="IPR020904">
    <property type="entry name" value="Sc_DH/Rdtase_CS"/>
</dbReference>
<dbReference type="PRINTS" id="PR00081">
    <property type="entry name" value="GDHRDH"/>
</dbReference>
<accession>A0ABS8BWB4</accession>
<dbReference type="InterPro" id="IPR036291">
    <property type="entry name" value="NAD(P)-bd_dom_sf"/>
</dbReference>
<dbReference type="InterPro" id="IPR002347">
    <property type="entry name" value="SDR_fam"/>
</dbReference>
<dbReference type="RefSeq" id="WP_226748647.1">
    <property type="nucleotide sequence ID" value="NZ_JAJATZ010000005.1"/>
</dbReference>
<comment type="similarity">
    <text evidence="1">Belongs to the short-chain dehydrogenases/reductases (SDR) family.</text>
</comment>
<evidence type="ECO:0000256" key="1">
    <source>
        <dbReference type="ARBA" id="ARBA00006484"/>
    </source>
</evidence>
<dbReference type="SUPFAM" id="SSF51735">
    <property type="entry name" value="NAD(P)-binding Rossmann-fold domains"/>
    <property type="match status" value="1"/>
</dbReference>
<name>A0ABS8BWB4_9RHOB</name>
<evidence type="ECO:0000313" key="4">
    <source>
        <dbReference type="Proteomes" id="UP001138961"/>
    </source>
</evidence>
<evidence type="ECO:0000256" key="2">
    <source>
        <dbReference type="ARBA" id="ARBA00023002"/>
    </source>
</evidence>
<dbReference type="PRINTS" id="PR00080">
    <property type="entry name" value="SDRFAMILY"/>
</dbReference>
<keyword evidence="4" id="KW-1185">Reference proteome</keyword>
<protein>
    <submittedName>
        <fullName evidence="3">SDR family oxidoreductase</fullName>
    </submittedName>
</protein>
<gene>
    <name evidence="3" type="ORF">LGQ03_12355</name>
</gene>
<dbReference type="Pfam" id="PF13561">
    <property type="entry name" value="adh_short_C2"/>
    <property type="match status" value="1"/>
</dbReference>
<dbReference type="PANTHER" id="PTHR24321">
    <property type="entry name" value="DEHYDROGENASES, SHORT CHAIN"/>
    <property type="match status" value="1"/>
</dbReference>
<evidence type="ECO:0000313" key="3">
    <source>
        <dbReference type="EMBL" id="MCB5200033.1"/>
    </source>
</evidence>
<reference evidence="3" key="1">
    <citation type="submission" date="2021-10" db="EMBL/GenBank/DDBJ databases">
        <title>Loktanella gaetbuli sp. nov., isolated from a tidal flat.</title>
        <authorList>
            <person name="Park S."/>
            <person name="Yoon J.-H."/>
        </authorList>
    </citation>
    <scope>NUCLEOTIDE SEQUENCE</scope>
    <source>
        <strain evidence="3">TSTF-M6</strain>
    </source>
</reference>
<organism evidence="3 4">
    <name type="scientific">Loktanella gaetbuli</name>
    <dbReference type="NCBI Taxonomy" id="2881335"/>
    <lineage>
        <taxon>Bacteria</taxon>
        <taxon>Pseudomonadati</taxon>
        <taxon>Pseudomonadota</taxon>
        <taxon>Alphaproteobacteria</taxon>
        <taxon>Rhodobacterales</taxon>
        <taxon>Roseobacteraceae</taxon>
        <taxon>Loktanella</taxon>
    </lineage>
</organism>